<dbReference type="Gene3D" id="3.30.1150.10">
    <property type="match status" value="1"/>
</dbReference>
<dbReference type="GO" id="GO:0043213">
    <property type="term" value="P:bacteriocin transport"/>
    <property type="evidence" value="ECO:0007669"/>
    <property type="project" value="InterPro"/>
</dbReference>
<evidence type="ECO:0000256" key="1">
    <source>
        <dbReference type="SAM" id="SignalP"/>
    </source>
</evidence>
<dbReference type="SUPFAM" id="SSF74653">
    <property type="entry name" value="TolA/TonB C-terminal domain"/>
    <property type="match status" value="1"/>
</dbReference>
<feature type="chain" id="PRO_5025595717" evidence="1">
    <location>
        <begin position="22"/>
        <end position="157"/>
    </location>
</feature>
<dbReference type="GO" id="GO:0019534">
    <property type="term" value="F:toxin transmembrane transporter activity"/>
    <property type="evidence" value="ECO:0007669"/>
    <property type="project" value="InterPro"/>
</dbReference>
<proteinExistence type="predicted"/>
<dbReference type="NCBIfam" id="TIGR02794">
    <property type="entry name" value="tolA_full"/>
    <property type="match status" value="1"/>
</dbReference>
<dbReference type="GO" id="GO:0016020">
    <property type="term" value="C:membrane"/>
    <property type="evidence" value="ECO:0007669"/>
    <property type="project" value="InterPro"/>
</dbReference>
<gene>
    <name evidence="2" type="primary">tolA</name>
    <name evidence="2" type="ORF">EL06_28165</name>
</gene>
<protein>
    <submittedName>
        <fullName evidence="2">Cell envelope integrity protein TolA</fullName>
    </submittedName>
</protein>
<sequence length="157" mass="17011">MLKSLRFIPLCVLILSGHVFAADYGNHSSDSDAAKRVAAKAAVALGVDDLLSDLKSGVNVSNKPDASFISYVKLIRNEIKKQLGDSLEIYKGKQCVLRMHLARDGFVSGISIEGGSSDLCNASIDAVRRIKKFPAPPSDAIYQKIKDSLLDFNLTEL</sequence>
<feature type="signal peptide" evidence="1">
    <location>
        <begin position="1"/>
        <end position="21"/>
    </location>
</feature>
<organism evidence="2">
    <name type="scientific">Salmonella diarizonae</name>
    <dbReference type="NCBI Taxonomy" id="59204"/>
    <lineage>
        <taxon>Bacteria</taxon>
        <taxon>Pseudomonadati</taxon>
        <taxon>Pseudomonadota</taxon>
        <taxon>Gammaproteobacteria</taxon>
        <taxon>Enterobacterales</taxon>
        <taxon>Enterobacteriaceae</taxon>
        <taxon>Salmonella</taxon>
    </lineage>
</organism>
<name>A0A6C8Y5L3_SALDZ</name>
<reference evidence="2" key="1">
    <citation type="submission" date="2018-08" db="EMBL/GenBank/DDBJ databases">
        <authorList>
            <consortium name="GenomeTrakr network: Whole genome sequencing for foodborne pathogen traceback"/>
        </authorList>
    </citation>
    <scope>NUCLEOTIDE SEQUENCE [LARGE SCALE GENOMIC DNA]</scope>
    <source>
        <strain evidence="2">FMA0132</strain>
    </source>
</reference>
<evidence type="ECO:0000313" key="2">
    <source>
        <dbReference type="EMBL" id="MIE73126.1"/>
    </source>
</evidence>
<keyword evidence="1" id="KW-0732">Signal</keyword>
<dbReference type="Pfam" id="PF06519">
    <property type="entry name" value="TolA"/>
    <property type="match status" value="1"/>
</dbReference>
<dbReference type="Proteomes" id="UP000885362">
    <property type="component" value="Unassembled WGS sequence"/>
</dbReference>
<dbReference type="AlphaFoldDB" id="A0A6C8Y5L3"/>
<dbReference type="EMBL" id="RSHK01000072">
    <property type="protein sequence ID" value="MIE73126.1"/>
    <property type="molecule type" value="Genomic_DNA"/>
</dbReference>
<comment type="caution">
    <text evidence="2">The sequence shown here is derived from an EMBL/GenBank/DDBJ whole genome shotgun (WGS) entry which is preliminary data.</text>
</comment>
<accession>A0A6C8Y5L3</accession>
<dbReference type="InterPro" id="IPR014161">
    <property type="entry name" value="Tol-Pal_TolA"/>
</dbReference>